<dbReference type="Proteomes" id="UP000685013">
    <property type="component" value="Chromosome 9"/>
</dbReference>
<reference evidence="1 2" key="1">
    <citation type="journal article" date="2021" name="Hortic Res">
        <title>The domestication of Cucurbita argyrosperma as revealed by the genome of its wild relative.</title>
        <authorList>
            <person name="Barrera-Redondo J."/>
            <person name="Sanchez-de la Vega G."/>
            <person name="Aguirre-Liguori J.A."/>
            <person name="Castellanos-Morales G."/>
            <person name="Gutierrez-Guerrero Y.T."/>
            <person name="Aguirre-Dugua X."/>
            <person name="Aguirre-Planter E."/>
            <person name="Tenaillon M.I."/>
            <person name="Lira-Saade R."/>
            <person name="Eguiarte L.E."/>
        </authorList>
    </citation>
    <scope>NUCLEOTIDE SEQUENCE [LARGE SCALE GENOMIC DNA]</scope>
    <source>
        <strain evidence="1">JBR-2021</strain>
    </source>
</reference>
<name>A0AAV6N588_9ROSI</name>
<proteinExistence type="predicted"/>
<sequence>MWRAQDASTALVSAPSHRFTAVVGVDQHPQQAKSKLFQNEVFALKGKASFIFTLVSTMACTFCTHRNSSSDLEPEHIFFHHKQPCAGQKTSGGI</sequence>
<dbReference type="AlphaFoldDB" id="A0AAV6N588"/>
<keyword evidence="2" id="KW-1185">Reference proteome</keyword>
<accession>A0AAV6N588</accession>
<gene>
    <name evidence="1" type="ORF">SDJN03_13949</name>
</gene>
<dbReference type="EMBL" id="JAGKQH010000009">
    <property type="protein sequence ID" value="KAG6591603.1"/>
    <property type="molecule type" value="Genomic_DNA"/>
</dbReference>
<comment type="caution">
    <text evidence="1">The sequence shown here is derived from an EMBL/GenBank/DDBJ whole genome shotgun (WGS) entry which is preliminary data.</text>
</comment>
<evidence type="ECO:0000313" key="1">
    <source>
        <dbReference type="EMBL" id="KAG6591603.1"/>
    </source>
</evidence>
<organism evidence="1 2">
    <name type="scientific">Cucurbita argyrosperma subsp. sororia</name>
    <dbReference type="NCBI Taxonomy" id="37648"/>
    <lineage>
        <taxon>Eukaryota</taxon>
        <taxon>Viridiplantae</taxon>
        <taxon>Streptophyta</taxon>
        <taxon>Embryophyta</taxon>
        <taxon>Tracheophyta</taxon>
        <taxon>Spermatophyta</taxon>
        <taxon>Magnoliopsida</taxon>
        <taxon>eudicotyledons</taxon>
        <taxon>Gunneridae</taxon>
        <taxon>Pentapetalae</taxon>
        <taxon>rosids</taxon>
        <taxon>fabids</taxon>
        <taxon>Cucurbitales</taxon>
        <taxon>Cucurbitaceae</taxon>
        <taxon>Cucurbiteae</taxon>
        <taxon>Cucurbita</taxon>
    </lineage>
</organism>
<evidence type="ECO:0000313" key="2">
    <source>
        <dbReference type="Proteomes" id="UP000685013"/>
    </source>
</evidence>
<feature type="non-terminal residue" evidence="1">
    <location>
        <position position="1"/>
    </location>
</feature>
<protein>
    <submittedName>
        <fullName evidence="1">Uncharacterized protein</fullName>
    </submittedName>
</protein>